<dbReference type="InterPro" id="IPR027417">
    <property type="entry name" value="P-loop_NTPase"/>
</dbReference>
<evidence type="ECO:0000313" key="5">
    <source>
        <dbReference type="Ensembl" id="ENSEEEP00000006687.1"/>
    </source>
</evidence>
<dbReference type="OrthoDB" id="205623at2759"/>
<keyword evidence="2 3" id="KW-0808">Transferase</keyword>
<dbReference type="GeneID" id="113578581"/>
<gene>
    <name evidence="5" type="primary">SULT6B1</name>
</gene>
<reference evidence="6" key="1">
    <citation type="journal article" date="2014" name="Science">
        <title>Nonhuman genetics. Genomic basis for the convergent evolution of electric organs.</title>
        <authorList>
            <person name="Gallant J.R."/>
            <person name="Traeger L.L."/>
            <person name="Volkening J.D."/>
            <person name="Moffett H."/>
            <person name="Chen P.H."/>
            <person name="Novina C.D."/>
            <person name="Phillips G.N.Jr."/>
            <person name="Anand R."/>
            <person name="Wells G.B."/>
            <person name="Pinch M."/>
            <person name="Guth R."/>
            <person name="Unguez G.A."/>
            <person name="Albert J.S."/>
            <person name="Zakon H.H."/>
            <person name="Samanta M.P."/>
            <person name="Sussman M.R."/>
        </authorList>
    </citation>
    <scope>NUCLEOTIDE SEQUENCE [LARGE SCALE GENOMIC DNA]</scope>
</reference>
<dbReference type="AlphaFoldDB" id="A0A4W4E4K8"/>
<dbReference type="Pfam" id="PF00685">
    <property type="entry name" value="Sulfotransfer_1"/>
    <property type="match status" value="1"/>
</dbReference>
<comment type="similarity">
    <text evidence="1 3">Belongs to the sulfotransferase 1 family.</text>
</comment>
<dbReference type="GO" id="GO:0008146">
    <property type="term" value="F:sulfotransferase activity"/>
    <property type="evidence" value="ECO:0007669"/>
    <property type="project" value="Ensembl"/>
</dbReference>
<dbReference type="RefSeq" id="XP_026867723.1">
    <property type="nucleotide sequence ID" value="XM_027011922.2"/>
</dbReference>
<evidence type="ECO:0000256" key="2">
    <source>
        <dbReference type="ARBA" id="ARBA00022679"/>
    </source>
</evidence>
<proteinExistence type="inferred from homology"/>
<accession>A0A4W4E4K8</accession>
<reference evidence="5" key="4">
    <citation type="submission" date="2025-08" db="UniProtKB">
        <authorList>
            <consortium name="Ensembl"/>
        </authorList>
    </citation>
    <scope>IDENTIFICATION</scope>
</reference>
<evidence type="ECO:0000313" key="6">
    <source>
        <dbReference type="Proteomes" id="UP000314983"/>
    </source>
</evidence>
<dbReference type="InterPro" id="IPR000863">
    <property type="entry name" value="Sulfotransferase_dom"/>
</dbReference>
<dbReference type="PANTHER" id="PTHR11783">
    <property type="entry name" value="SULFOTRANSFERASE SULT"/>
    <property type="match status" value="1"/>
</dbReference>
<sequence length="300" mass="34547">MTSPFQIHQIQSKMEQGLNMKDEEKLYKWNGILYPTIMSPPENLDAMKNMEAREEDIMLMAYPKCGFNWIVAVIRKIMSVSAGLTVPNRPPLIEFWSPDVQQTVAESPSRRLLGSHMCPDNIPASFTTKKTKILVVFRNPKDTAVSYYHFMNKNPVLPKVESWDKFFSNYINGEVPWGSYFGHALAWEKRMDDPNVMVVTFEELKENLPEGIRKVADFFSFPLTDEQVKNIAEESTFSAMVESSKTSHGPFSKVIFRKGEVGDWRNHFSEAQSKQMDEEFKKKLAGTKLGAKLKYNQYCQ</sequence>
<evidence type="ECO:0000256" key="3">
    <source>
        <dbReference type="RuleBase" id="RU361155"/>
    </source>
</evidence>
<dbReference type="Proteomes" id="UP000314983">
    <property type="component" value="Chromosome 1"/>
</dbReference>
<dbReference type="STRING" id="8005.ENSEEEP00000006687"/>
<dbReference type="GeneTree" id="ENSGT00940000159084"/>
<dbReference type="OMA" id="PPIIEFY"/>
<name>A0A4W4E4K8_ELEEL</name>
<reference evidence="6" key="2">
    <citation type="journal article" date="2017" name="Sci. Adv.">
        <title>A tail of two voltages: Proteomic comparison of the three electric organs of the electric eel.</title>
        <authorList>
            <person name="Traeger L.L."/>
            <person name="Sabat G."/>
            <person name="Barrett-Wilt G.A."/>
            <person name="Wells G.B."/>
            <person name="Sussman M.R."/>
        </authorList>
    </citation>
    <scope>NUCLEOTIDE SEQUENCE [LARGE SCALE GENOMIC DNA]</scope>
</reference>
<protein>
    <recommendedName>
        <fullName evidence="3">Sulfotransferase</fullName>
        <ecNumber evidence="3">2.8.2.-</ecNumber>
    </recommendedName>
</protein>
<dbReference type="Gene3D" id="3.40.50.300">
    <property type="entry name" value="P-loop containing nucleotide triphosphate hydrolases"/>
    <property type="match status" value="1"/>
</dbReference>
<dbReference type="Ensembl" id="ENSEEET00000006780.2">
    <property type="protein sequence ID" value="ENSEEEP00000006687.1"/>
    <property type="gene ID" value="ENSEEEG00000003547.2"/>
</dbReference>
<dbReference type="SUPFAM" id="SSF52540">
    <property type="entry name" value="P-loop containing nucleoside triphosphate hydrolases"/>
    <property type="match status" value="1"/>
</dbReference>
<evidence type="ECO:0000256" key="1">
    <source>
        <dbReference type="ARBA" id="ARBA00005771"/>
    </source>
</evidence>
<reference evidence="5" key="5">
    <citation type="submission" date="2025-09" db="UniProtKB">
        <authorList>
            <consortium name="Ensembl"/>
        </authorList>
    </citation>
    <scope>IDENTIFICATION</scope>
</reference>
<dbReference type="GO" id="GO:0071466">
    <property type="term" value="P:cellular response to xenobiotic stimulus"/>
    <property type="evidence" value="ECO:0007669"/>
    <property type="project" value="Ensembl"/>
</dbReference>
<evidence type="ECO:0000259" key="4">
    <source>
        <dbReference type="Pfam" id="PF00685"/>
    </source>
</evidence>
<feature type="domain" description="Sulfotransferase" evidence="4">
    <location>
        <begin position="55"/>
        <end position="287"/>
    </location>
</feature>
<reference evidence="5" key="3">
    <citation type="submission" date="2020-05" db="EMBL/GenBank/DDBJ databases">
        <title>Electrophorus electricus (electric eel) genome, fEleEle1, primary haplotype.</title>
        <authorList>
            <person name="Myers G."/>
            <person name="Meyer A."/>
            <person name="Fedrigo O."/>
            <person name="Formenti G."/>
            <person name="Rhie A."/>
            <person name="Tracey A."/>
            <person name="Sims Y."/>
            <person name="Jarvis E.D."/>
        </authorList>
    </citation>
    <scope>NUCLEOTIDE SEQUENCE [LARGE SCALE GENOMIC DNA]</scope>
</reference>
<keyword evidence="6" id="KW-1185">Reference proteome</keyword>
<organism evidence="5 6">
    <name type="scientific">Electrophorus electricus</name>
    <name type="common">Electric eel</name>
    <name type="synonym">Gymnotus electricus</name>
    <dbReference type="NCBI Taxonomy" id="8005"/>
    <lineage>
        <taxon>Eukaryota</taxon>
        <taxon>Metazoa</taxon>
        <taxon>Chordata</taxon>
        <taxon>Craniata</taxon>
        <taxon>Vertebrata</taxon>
        <taxon>Euteleostomi</taxon>
        <taxon>Actinopterygii</taxon>
        <taxon>Neopterygii</taxon>
        <taxon>Teleostei</taxon>
        <taxon>Ostariophysi</taxon>
        <taxon>Gymnotiformes</taxon>
        <taxon>Gymnotoidei</taxon>
        <taxon>Gymnotidae</taxon>
        <taxon>Electrophorus</taxon>
    </lineage>
</organism>
<dbReference type="EC" id="2.8.2.-" evidence="3"/>